<dbReference type="EMBL" id="AZHC01000061">
    <property type="protein sequence ID" value="OAA34143.1"/>
    <property type="molecule type" value="Genomic_DNA"/>
</dbReference>
<dbReference type="InterPro" id="IPR003737">
    <property type="entry name" value="GlcNAc_PI_deacetylase-related"/>
</dbReference>
<keyword evidence="3" id="KW-0812">Transmembrane</keyword>
<feature type="transmembrane region" description="Helical" evidence="3">
    <location>
        <begin position="28"/>
        <end position="51"/>
    </location>
</feature>
<dbReference type="OrthoDB" id="440160at2759"/>
<dbReference type="EC" id="3.5.1.89" evidence="2"/>
<dbReference type="PANTHER" id="PTHR12993:SF11">
    <property type="entry name" value="N-ACETYLGLUCOSAMINYL-PHOSPHATIDYLINOSITOL DE-N-ACETYLASE"/>
    <property type="match status" value="1"/>
</dbReference>
<dbReference type="Gene3D" id="3.40.50.10320">
    <property type="entry name" value="LmbE-like"/>
    <property type="match status" value="1"/>
</dbReference>
<evidence type="ECO:0000256" key="1">
    <source>
        <dbReference type="ARBA" id="ARBA00006066"/>
    </source>
</evidence>
<protein>
    <recommendedName>
        <fullName evidence="2">N-acetylglucosaminylphosphatidylinositol deacetylase</fullName>
        <ecNumber evidence="2">3.5.1.89</ecNumber>
    </recommendedName>
</protein>
<accession>A0A166VXR0</accession>
<dbReference type="InterPro" id="IPR024078">
    <property type="entry name" value="LmbE-like_dom_sf"/>
</dbReference>
<keyword evidence="3" id="KW-0472">Membrane</keyword>
<dbReference type="UniPathway" id="UPA00196"/>
<dbReference type="GO" id="GO:0005783">
    <property type="term" value="C:endoplasmic reticulum"/>
    <property type="evidence" value="ECO:0007669"/>
    <property type="project" value="TreeGrafter"/>
</dbReference>
<gene>
    <name evidence="4" type="ORF">NOR_08637</name>
</gene>
<proteinExistence type="inferred from homology"/>
<comment type="similarity">
    <text evidence="1">Belongs to the PIGL family.</text>
</comment>
<evidence type="ECO:0000313" key="5">
    <source>
        <dbReference type="Proteomes" id="UP000243498"/>
    </source>
</evidence>
<keyword evidence="3" id="KW-1133">Transmembrane helix</keyword>
<dbReference type="OMA" id="TSRYMYI"/>
<dbReference type="STRING" id="1081105.A0A166VXR0"/>
<comment type="caution">
    <text evidence="4">The sequence shown here is derived from an EMBL/GenBank/DDBJ whole genome shotgun (WGS) entry which is preliminary data.</text>
</comment>
<sequence length="304" mass="34724">MVRKLSSAVQAVSRAWHWLVATRVRRRWLIRAALIVFLFPLFLQWLLAYILGNDVRLLPSELLNAKNLLIVTAHPDDECLFFSPSILGVLDRNKNIKGGLVVMSTGNNYGLGETRRKELLGSCEALGIDTSRCVALDHPDLQDNPKVWWEEAKIKSILKEYIEKWNIDAIITFDEGGVSGHINHRAVSSAVTQYVAENEKAPASFMLVSVALPRKYTFLLDLPLTALSFLWRILAAIFFPSSSAEPRYSTRALISNTWHRYRMTRRAFASHDSQYTWDRHLYMIISRYVWFNDLRRIAGTGATA</sequence>
<dbReference type="AlphaFoldDB" id="A0A166VXR0"/>
<reference evidence="4 5" key="1">
    <citation type="journal article" date="2016" name="Genome Biol. Evol.">
        <title>Divergent and convergent evolution of fungal pathogenicity.</title>
        <authorList>
            <person name="Shang Y."/>
            <person name="Xiao G."/>
            <person name="Zheng P."/>
            <person name="Cen K."/>
            <person name="Zhan S."/>
            <person name="Wang C."/>
        </authorList>
    </citation>
    <scope>NUCLEOTIDE SEQUENCE [LARGE SCALE GENOMIC DNA]</scope>
    <source>
        <strain evidence="4 5">RCEF 4871</strain>
    </source>
</reference>
<organism evidence="4 5">
    <name type="scientific">Metarhizium rileyi (strain RCEF 4871)</name>
    <name type="common">Nomuraea rileyi</name>
    <dbReference type="NCBI Taxonomy" id="1649241"/>
    <lineage>
        <taxon>Eukaryota</taxon>
        <taxon>Fungi</taxon>
        <taxon>Dikarya</taxon>
        <taxon>Ascomycota</taxon>
        <taxon>Pezizomycotina</taxon>
        <taxon>Sordariomycetes</taxon>
        <taxon>Hypocreomycetidae</taxon>
        <taxon>Hypocreales</taxon>
        <taxon>Clavicipitaceae</taxon>
        <taxon>Metarhizium</taxon>
    </lineage>
</organism>
<dbReference type="PANTHER" id="PTHR12993">
    <property type="entry name" value="N-ACETYLGLUCOSAMINYL-PHOSPHATIDYLINOSITOL DE-N-ACETYLASE-RELATED"/>
    <property type="match status" value="1"/>
</dbReference>
<keyword evidence="5" id="KW-1185">Reference proteome</keyword>
<dbReference type="GO" id="GO:0006506">
    <property type="term" value="P:GPI anchor biosynthetic process"/>
    <property type="evidence" value="ECO:0007669"/>
    <property type="project" value="UniProtKB-UniPathway"/>
</dbReference>
<dbReference type="GO" id="GO:0016020">
    <property type="term" value="C:membrane"/>
    <property type="evidence" value="ECO:0007669"/>
    <property type="project" value="GOC"/>
</dbReference>
<dbReference type="Proteomes" id="UP000243498">
    <property type="component" value="Unassembled WGS sequence"/>
</dbReference>
<name>A0A166VXR0_METRR</name>
<evidence type="ECO:0000256" key="3">
    <source>
        <dbReference type="SAM" id="Phobius"/>
    </source>
</evidence>
<dbReference type="SUPFAM" id="SSF102588">
    <property type="entry name" value="LmbE-like"/>
    <property type="match status" value="1"/>
</dbReference>
<evidence type="ECO:0000313" key="4">
    <source>
        <dbReference type="EMBL" id="OAA34143.1"/>
    </source>
</evidence>
<dbReference type="Pfam" id="PF02585">
    <property type="entry name" value="PIG-L"/>
    <property type="match status" value="1"/>
</dbReference>
<evidence type="ECO:0000256" key="2">
    <source>
        <dbReference type="ARBA" id="ARBA00012176"/>
    </source>
</evidence>
<dbReference type="GO" id="GO:0000225">
    <property type="term" value="F:N-acetylglucosaminylphosphatidylinositol deacetylase activity"/>
    <property type="evidence" value="ECO:0007669"/>
    <property type="project" value="UniProtKB-EC"/>
</dbReference>